<comment type="caution">
    <text evidence="3">The sequence shown here is derived from an EMBL/GenBank/DDBJ whole genome shotgun (WGS) entry which is preliminary data.</text>
</comment>
<reference evidence="3 4" key="1">
    <citation type="journal article" date="2016" name="Nat. Commun.">
        <title>Thousands of microbial genomes shed light on interconnected biogeochemical processes in an aquifer system.</title>
        <authorList>
            <person name="Anantharaman K."/>
            <person name="Brown C.T."/>
            <person name="Hug L.A."/>
            <person name="Sharon I."/>
            <person name="Castelle C.J."/>
            <person name="Probst A.J."/>
            <person name="Thomas B.C."/>
            <person name="Singh A."/>
            <person name="Wilkins M.J."/>
            <person name="Karaoz U."/>
            <person name="Brodie E.L."/>
            <person name="Williams K.H."/>
            <person name="Hubbard S.S."/>
            <person name="Banfield J.F."/>
        </authorList>
    </citation>
    <scope>NUCLEOTIDE SEQUENCE [LARGE SCALE GENOMIC DNA]</scope>
</reference>
<dbReference type="Gene3D" id="3.90.550.10">
    <property type="entry name" value="Spore Coat Polysaccharide Biosynthesis Protein SpsA, Chain A"/>
    <property type="match status" value="1"/>
</dbReference>
<name>A0A1F8B7R3_9BACT</name>
<dbReference type="EMBL" id="MGHD01000020">
    <property type="protein sequence ID" value="OGM59398.1"/>
    <property type="molecule type" value="Genomic_DNA"/>
</dbReference>
<evidence type="ECO:0000313" key="4">
    <source>
        <dbReference type="Proteomes" id="UP000176404"/>
    </source>
</evidence>
<proteinExistence type="predicted"/>
<accession>A0A1F8B7R3</accession>
<organism evidence="3 4">
    <name type="scientific">Candidatus Woesebacteria bacterium RIFCSPLOWO2_01_FULL_39_10b</name>
    <dbReference type="NCBI Taxonomy" id="1802517"/>
    <lineage>
        <taxon>Bacteria</taxon>
        <taxon>Candidatus Woeseibacteriota</taxon>
    </lineage>
</organism>
<keyword evidence="1" id="KW-0812">Transmembrane</keyword>
<sequence>MWLKKTVAAVIPAAANKDMIFNVIQELDATSYVDEVIAVDNGVDAETLSQIKKTRARFVKQKKYGFGRAIKTGIKSTKADLIIITEPTGTFKGEDISKLLSYSEDFDCVFGSRTHIPLIAKGSGMTFLRRIVDDIFGKIISILFLSSNLTDVGCTFRLTNRKGWRKVAKECKSDGELFLTQWLIAAAKNRVRFIEIPVNFAASKVDREKERLPYLAIRGLLIFCYIIKTWFVHLTSKSN</sequence>
<feature type="domain" description="Glycosyltransferase 2-like" evidence="2">
    <location>
        <begin position="13"/>
        <end position="118"/>
    </location>
</feature>
<keyword evidence="1" id="KW-1133">Transmembrane helix</keyword>
<dbReference type="AlphaFoldDB" id="A0A1F8B7R3"/>
<dbReference type="STRING" id="1802517.A2892_03540"/>
<dbReference type="InterPro" id="IPR029044">
    <property type="entry name" value="Nucleotide-diphossugar_trans"/>
</dbReference>
<dbReference type="PANTHER" id="PTHR48090">
    <property type="entry name" value="UNDECAPRENYL-PHOSPHATE 4-DEOXY-4-FORMAMIDO-L-ARABINOSE TRANSFERASE-RELATED"/>
    <property type="match status" value="1"/>
</dbReference>
<dbReference type="Proteomes" id="UP000176404">
    <property type="component" value="Unassembled WGS sequence"/>
</dbReference>
<dbReference type="SUPFAM" id="SSF53448">
    <property type="entry name" value="Nucleotide-diphospho-sugar transferases"/>
    <property type="match status" value="1"/>
</dbReference>
<protein>
    <recommendedName>
        <fullName evidence="2">Glycosyltransferase 2-like domain-containing protein</fullName>
    </recommendedName>
</protein>
<evidence type="ECO:0000256" key="1">
    <source>
        <dbReference type="SAM" id="Phobius"/>
    </source>
</evidence>
<evidence type="ECO:0000313" key="3">
    <source>
        <dbReference type="EMBL" id="OGM59398.1"/>
    </source>
</evidence>
<keyword evidence="1" id="KW-0472">Membrane</keyword>
<dbReference type="InterPro" id="IPR050256">
    <property type="entry name" value="Glycosyltransferase_2"/>
</dbReference>
<dbReference type="PANTHER" id="PTHR48090:SF7">
    <property type="entry name" value="RFBJ PROTEIN"/>
    <property type="match status" value="1"/>
</dbReference>
<evidence type="ECO:0000259" key="2">
    <source>
        <dbReference type="Pfam" id="PF00535"/>
    </source>
</evidence>
<dbReference type="InterPro" id="IPR001173">
    <property type="entry name" value="Glyco_trans_2-like"/>
</dbReference>
<feature type="transmembrane region" description="Helical" evidence="1">
    <location>
        <begin position="212"/>
        <end position="231"/>
    </location>
</feature>
<gene>
    <name evidence="3" type="ORF">A2892_03540</name>
</gene>
<dbReference type="Pfam" id="PF00535">
    <property type="entry name" value="Glycos_transf_2"/>
    <property type="match status" value="1"/>
</dbReference>